<sequence>MGAQKDHSEDSEVVKVIISTLRGSTDGRSLKIKELRKSVLLQLNCASDDKDAKKRFKKAVQGLESSKRLSLSEDGICKLKKSEIKKEKKSKKRKKDTEVVSESLDESPDTPPSKKPTVGDVKEDDGHDQQNDSGEREAPIKKNIPCKGNPTGVTRLFVGNLPFAVDEASLKAFLLDSEGRGEITHIKWITDKETGRFYGSAFIEVATSKDGAVAMAKNGQSLMGRDIKLNYAPAREGDIWPPRNNVVTGGQAQSKGIKSMSEKPDGCCKLFIGNLSYDIDDDATHKFFGTVDAEVKAIRWIHHKDSGDFKGVGFVEFWNTESCEKAATLNGKNLLGRPIRIDWTD</sequence>
<dbReference type="EMBL" id="HBEU01000854">
    <property type="protein sequence ID" value="CAD8574416.1"/>
    <property type="molecule type" value="Transcribed_RNA"/>
</dbReference>
<feature type="domain" description="RRM" evidence="4">
    <location>
        <begin position="268"/>
        <end position="345"/>
    </location>
</feature>
<feature type="region of interest" description="Disordered" evidence="3">
    <location>
        <begin position="87"/>
        <end position="146"/>
    </location>
</feature>
<organism evidence="5">
    <name type="scientific">Leptocylindrus aporus</name>
    <dbReference type="NCBI Taxonomy" id="1398097"/>
    <lineage>
        <taxon>Eukaryota</taxon>
        <taxon>Sar</taxon>
        <taxon>Stramenopiles</taxon>
        <taxon>Ochrophyta</taxon>
        <taxon>Bacillariophyta</taxon>
        <taxon>Coscinodiscophyceae</taxon>
        <taxon>Chaetocerotophycidae</taxon>
        <taxon>Leptocylindrales</taxon>
        <taxon>Leptocylindraceae</taxon>
        <taxon>Leptocylindrus</taxon>
    </lineage>
</organism>
<protein>
    <recommendedName>
        <fullName evidence="4">RRM domain-containing protein</fullName>
    </recommendedName>
</protein>
<reference evidence="5" key="1">
    <citation type="submission" date="2021-01" db="EMBL/GenBank/DDBJ databases">
        <authorList>
            <person name="Corre E."/>
            <person name="Pelletier E."/>
            <person name="Niang G."/>
            <person name="Scheremetjew M."/>
            <person name="Finn R."/>
            <person name="Kale V."/>
            <person name="Holt S."/>
            <person name="Cochrane G."/>
            <person name="Meng A."/>
            <person name="Brown T."/>
            <person name="Cohen L."/>
        </authorList>
    </citation>
    <scope>NUCLEOTIDE SEQUENCE</scope>
    <source>
        <strain evidence="5">B651</strain>
    </source>
</reference>
<dbReference type="AlphaFoldDB" id="A0A7S0KB78"/>
<name>A0A7S0KB78_9STRA</name>
<evidence type="ECO:0000313" key="5">
    <source>
        <dbReference type="EMBL" id="CAD8574416.1"/>
    </source>
</evidence>
<evidence type="ECO:0000259" key="4">
    <source>
        <dbReference type="PROSITE" id="PS50102"/>
    </source>
</evidence>
<feature type="compositionally biased region" description="Basic and acidic residues" evidence="3">
    <location>
        <begin position="120"/>
        <end position="140"/>
    </location>
</feature>
<dbReference type="PANTHER" id="PTHR23236:SF11">
    <property type="entry name" value="EUKARYOTIC TRANSLATION INITIATION FACTOR 4H"/>
    <property type="match status" value="1"/>
</dbReference>
<proteinExistence type="predicted"/>
<dbReference type="Gene3D" id="3.30.70.330">
    <property type="match status" value="2"/>
</dbReference>
<dbReference type="PANTHER" id="PTHR23236">
    <property type="entry name" value="EUKARYOTIC TRANSLATION INITIATION FACTOR 4B/4H"/>
    <property type="match status" value="1"/>
</dbReference>
<evidence type="ECO:0000256" key="3">
    <source>
        <dbReference type="SAM" id="MobiDB-lite"/>
    </source>
</evidence>
<feature type="domain" description="RRM" evidence="4">
    <location>
        <begin position="154"/>
        <end position="234"/>
    </location>
</feature>
<dbReference type="InterPro" id="IPR035979">
    <property type="entry name" value="RBD_domain_sf"/>
</dbReference>
<dbReference type="SUPFAM" id="SSF54928">
    <property type="entry name" value="RNA-binding domain, RBD"/>
    <property type="match status" value="2"/>
</dbReference>
<dbReference type="Pfam" id="PF00076">
    <property type="entry name" value="RRM_1"/>
    <property type="match status" value="2"/>
</dbReference>
<dbReference type="PROSITE" id="PS50102">
    <property type="entry name" value="RRM"/>
    <property type="match status" value="2"/>
</dbReference>
<gene>
    <name evidence="5" type="ORF">LDAN0322_LOCUS561</name>
</gene>
<dbReference type="InterPro" id="IPR000504">
    <property type="entry name" value="RRM_dom"/>
</dbReference>
<dbReference type="InterPro" id="IPR012677">
    <property type="entry name" value="Nucleotide-bd_a/b_plait_sf"/>
</dbReference>
<keyword evidence="1 2" id="KW-0694">RNA-binding</keyword>
<evidence type="ECO:0000256" key="2">
    <source>
        <dbReference type="PROSITE-ProRule" id="PRU00176"/>
    </source>
</evidence>
<accession>A0A7S0KB78</accession>
<evidence type="ECO:0000256" key="1">
    <source>
        <dbReference type="ARBA" id="ARBA00022884"/>
    </source>
</evidence>
<dbReference type="SMART" id="SM00360">
    <property type="entry name" value="RRM"/>
    <property type="match status" value="2"/>
</dbReference>
<dbReference type="GO" id="GO:0003723">
    <property type="term" value="F:RNA binding"/>
    <property type="evidence" value="ECO:0007669"/>
    <property type="project" value="UniProtKB-UniRule"/>
</dbReference>